<dbReference type="Proteomes" id="UP000282311">
    <property type="component" value="Unassembled WGS sequence"/>
</dbReference>
<protein>
    <submittedName>
        <fullName evidence="1">Uncharacterized protein</fullName>
    </submittedName>
</protein>
<dbReference type="EMBL" id="RBAH01000012">
    <property type="protein sequence ID" value="RKN82196.1"/>
    <property type="molecule type" value="Genomic_DNA"/>
</dbReference>
<evidence type="ECO:0000313" key="1">
    <source>
        <dbReference type="EMBL" id="RKN82196.1"/>
    </source>
</evidence>
<reference evidence="1 2" key="1">
    <citation type="journal article" date="2007" name="Int. J. Syst. Evol. Microbiol.">
        <title>Paenibacillus ginsengarvi sp. nov., isolated from soil from ginseng cultivation.</title>
        <authorList>
            <person name="Yoon M.H."/>
            <person name="Ten L.N."/>
            <person name="Im W.T."/>
        </authorList>
    </citation>
    <scope>NUCLEOTIDE SEQUENCE [LARGE SCALE GENOMIC DNA]</scope>
    <source>
        <strain evidence="1 2">KCTC 13059</strain>
    </source>
</reference>
<name>A0A3B0CGL9_9BACL</name>
<gene>
    <name evidence="1" type="ORF">D7M11_17785</name>
</gene>
<organism evidence="1 2">
    <name type="scientific">Paenibacillus ginsengarvi</name>
    <dbReference type="NCBI Taxonomy" id="400777"/>
    <lineage>
        <taxon>Bacteria</taxon>
        <taxon>Bacillati</taxon>
        <taxon>Bacillota</taxon>
        <taxon>Bacilli</taxon>
        <taxon>Bacillales</taxon>
        <taxon>Paenibacillaceae</taxon>
        <taxon>Paenibacillus</taxon>
    </lineage>
</organism>
<accession>A0A3B0CGL9</accession>
<keyword evidence="2" id="KW-1185">Reference proteome</keyword>
<comment type="caution">
    <text evidence="1">The sequence shown here is derived from an EMBL/GenBank/DDBJ whole genome shotgun (WGS) entry which is preliminary data.</text>
</comment>
<proteinExistence type="predicted"/>
<dbReference type="AlphaFoldDB" id="A0A3B0CGL9"/>
<evidence type="ECO:0000313" key="2">
    <source>
        <dbReference type="Proteomes" id="UP000282311"/>
    </source>
</evidence>
<sequence length="119" mass="13780">MAIELFNNTKDGFNQIWDGIKDFSVGVWKLIKNIFSGALLLSIDLMKGDFRKHKTDGIQIWDNLKRRSYPNMGRHQEDVRGSLDVIKGYFSTAWNALRSVTFRSGPKLQRELIRRFTGS</sequence>